<dbReference type="InterPro" id="IPR050625">
    <property type="entry name" value="ParA/MinD_ATPase"/>
</dbReference>
<dbReference type="PANTHER" id="PTHR43384:SF11">
    <property type="entry name" value="SEPTUM SITE DETERMINING PROTEIN"/>
    <property type="match status" value="1"/>
</dbReference>
<evidence type="ECO:0000313" key="3">
    <source>
        <dbReference type="Proteomes" id="UP001185069"/>
    </source>
</evidence>
<dbReference type="Proteomes" id="UP001185069">
    <property type="component" value="Unassembled WGS sequence"/>
</dbReference>
<dbReference type="PANTHER" id="PTHR43384">
    <property type="entry name" value="SEPTUM SITE-DETERMINING PROTEIN MIND HOMOLOG, CHLOROPLASTIC-RELATED"/>
    <property type="match status" value="1"/>
</dbReference>
<dbReference type="Gene3D" id="3.40.50.300">
    <property type="entry name" value="P-loop containing nucleotide triphosphate hydrolases"/>
    <property type="match status" value="1"/>
</dbReference>
<name>A0ABU1JCK9_9MICC</name>
<evidence type="ECO:0000313" key="2">
    <source>
        <dbReference type="EMBL" id="MDR6270161.1"/>
    </source>
</evidence>
<sequence>MNGGAKRGRIPDWTPRSFAPVCLLSGIPALRELAAGIVTAAGTDLVDGLPAGSAASAVSAVLIGPDLLAGVQGHRAMVERRACPRILIGIADEGHPDLWQLAAKADIDHVVPLPEGAAWLAEFLNSLQSAPELGRTISIVGGHGGAGASTTAALLALRSAAAGHRTLLIDGDPWGPGIEYALSAEPAPGLTWSDLRQSSGTLSPIQFSAALPQSAGCDVLGFGRIRTGAGESAGPHGPGLASDVVLAALEAASRAFELVLVDVGRSTGTVELFAPQSDLFICQSTAGLTGLLAVRKLLPALPASTRLVVRRPLPEGLDAQLAADSAGLPLLGEFPLLRGVGRIADRGALPELVNHRGVRRLFGALSAALGTAAR</sequence>
<accession>A0ABU1JCK9</accession>
<evidence type="ECO:0000259" key="1">
    <source>
        <dbReference type="Pfam" id="PF26563"/>
    </source>
</evidence>
<dbReference type="SUPFAM" id="SSF52540">
    <property type="entry name" value="P-loop containing nucleoside triphosphate hydrolases"/>
    <property type="match status" value="1"/>
</dbReference>
<dbReference type="Pfam" id="PF26563">
    <property type="entry name" value="Rv3660c_N"/>
    <property type="match status" value="1"/>
</dbReference>
<dbReference type="EMBL" id="JAVDQF010000001">
    <property type="protein sequence ID" value="MDR6270161.1"/>
    <property type="molecule type" value="Genomic_DNA"/>
</dbReference>
<dbReference type="NCBIfam" id="TIGR03815">
    <property type="entry name" value="CpaE_hom_Actino"/>
    <property type="match status" value="1"/>
</dbReference>
<keyword evidence="3" id="KW-1185">Reference proteome</keyword>
<reference evidence="2 3" key="1">
    <citation type="submission" date="2023-07" db="EMBL/GenBank/DDBJ databases">
        <title>Sequencing the genomes of 1000 actinobacteria strains.</title>
        <authorList>
            <person name="Klenk H.-P."/>
        </authorList>
    </citation>
    <scope>NUCLEOTIDE SEQUENCE [LARGE SCALE GENOMIC DNA]</scope>
    <source>
        <strain evidence="2 3">DSM 14555</strain>
    </source>
</reference>
<gene>
    <name evidence="2" type="ORF">JOE69_002399</name>
</gene>
<organism evidence="2 3">
    <name type="scientific">Arthrobacter russicus</name>
    <dbReference type="NCBI Taxonomy" id="172040"/>
    <lineage>
        <taxon>Bacteria</taxon>
        <taxon>Bacillati</taxon>
        <taxon>Actinomycetota</taxon>
        <taxon>Actinomycetes</taxon>
        <taxon>Micrococcales</taxon>
        <taxon>Micrococcaceae</taxon>
        <taxon>Arthrobacter</taxon>
    </lineage>
</organism>
<dbReference type="InterPro" id="IPR027417">
    <property type="entry name" value="P-loop_NTPase"/>
</dbReference>
<dbReference type="InterPro" id="IPR022521">
    <property type="entry name" value="Rv3660c"/>
</dbReference>
<protein>
    <submittedName>
        <fullName evidence="2">Secretion/DNA translocation related CpaE-like protein</fullName>
    </submittedName>
</protein>
<proteinExistence type="predicted"/>
<feature type="domain" description="Rv3660c-like CheY-like N-terminal" evidence="1">
    <location>
        <begin position="29"/>
        <end position="127"/>
    </location>
</feature>
<dbReference type="RefSeq" id="WP_309799034.1">
    <property type="nucleotide sequence ID" value="NZ_BAAAHY010000005.1"/>
</dbReference>
<dbReference type="InterPro" id="IPR059050">
    <property type="entry name" value="Rv3660c_N"/>
</dbReference>
<comment type="caution">
    <text evidence="2">The sequence shown here is derived from an EMBL/GenBank/DDBJ whole genome shotgun (WGS) entry which is preliminary data.</text>
</comment>